<dbReference type="InterPro" id="IPR027275">
    <property type="entry name" value="PRC-brl_dom"/>
</dbReference>
<dbReference type="PANTHER" id="PTHR40061:SF1">
    <property type="entry name" value="SPORULATION PROTEIN YLMC-RELATED"/>
    <property type="match status" value="1"/>
</dbReference>
<evidence type="ECO:0000259" key="1">
    <source>
        <dbReference type="Pfam" id="PF05239"/>
    </source>
</evidence>
<organism evidence="2 3">
    <name type="scientific">Halobacillus campisalis</name>
    <dbReference type="NCBI Taxonomy" id="435909"/>
    <lineage>
        <taxon>Bacteria</taxon>
        <taxon>Bacillati</taxon>
        <taxon>Bacillota</taxon>
        <taxon>Bacilli</taxon>
        <taxon>Bacillales</taxon>
        <taxon>Bacillaceae</taxon>
        <taxon>Halobacillus</taxon>
    </lineage>
</organism>
<comment type="caution">
    <text evidence="2">The sequence shown here is derived from an EMBL/GenBank/DDBJ whole genome shotgun (WGS) entry which is preliminary data.</text>
</comment>
<dbReference type="InterPro" id="IPR014238">
    <property type="entry name" value="Spore_YlmC/YmxH"/>
</dbReference>
<feature type="domain" description="PRC-barrel" evidence="1">
    <location>
        <begin position="2"/>
        <end position="71"/>
    </location>
</feature>
<gene>
    <name evidence="2" type="ORF">ACFQMN_06340</name>
</gene>
<dbReference type="InterPro" id="IPR011033">
    <property type="entry name" value="PRC_barrel-like_sf"/>
</dbReference>
<dbReference type="EMBL" id="JBHTBY010000006">
    <property type="protein sequence ID" value="MFC7320494.1"/>
    <property type="molecule type" value="Genomic_DNA"/>
</dbReference>
<dbReference type="PANTHER" id="PTHR40061">
    <property type="entry name" value="SPORULATION PROTEIN YLMC-RELATED"/>
    <property type="match status" value="1"/>
</dbReference>
<proteinExistence type="predicted"/>
<protein>
    <submittedName>
        <fullName evidence="2">YlmC/YmxH family sporulation protein</fullName>
    </submittedName>
</protein>
<dbReference type="Pfam" id="PF05239">
    <property type="entry name" value="PRC"/>
    <property type="match status" value="1"/>
</dbReference>
<evidence type="ECO:0000313" key="3">
    <source>
        <dbReference type="Proteomes" id="UP001596494"/>
    </source>
</evidence>
<dbReference type="NCBIfam" id="TIGR02888">
    <property type="entry name" value="spore_YlmC_YmxH"/>
    <property type="match status" value="1"/>
</dbReference>
<accession>A0ABW2K1G9</accession>
<dbReference type="SUPFAM" id="SSF50346">
    <property type="entry name" value="PRC-barrel domain"/>
    <property type="match status" value="1"/>
</dbReference>
<reference evidence="3" key="1">
    <citation type="journal article" date="2019" name="Int. J. Syst. Evol. Microbiol.">
        <title>The Global Catalogue of Microorganisms (GCM) 10K type strain sequencing project: providing services to taxonomists for standard genome sequencing and annotation.</title>
        <authorList>
            <consortium name="The Broad Institute Genomics Platform"/>
            <consortium name="The Broad Institute Genome Sequencing Center for Infectious Disease"/>
            <person name="Wu L."/>
            <person name="Ma J."/>
        </authorList>
    </citation>
    <scope>NUCLEOTIDE SEQUENCE [LARGE SCALE GENOMIC DNA]</scope>
    <source>
        <strain evidence="3">CCUG 73951</strain>
    </source>
</reference>
<dbReference type="Proteomes" id="UP001596494">
    <property type="component" value="Unassembled WGS sequence"/>
</dbReference>
<dbReference type="RefSeq" id="WP_289214147.1">
    <property type="nucleotide sequence ID" value="NZ_JAPVRC010000001.1"/>
</dbReference>
<keyword evidence="3" id="KW-1185">Reference proteome</keyword>
<name>A0ABW2K1G9_9BACI</name>
<evidence type="ECO:0000313" key="2">
    <source>
        <dbReference type="EMBL" id="MFC7320494.1"/>
    </source>
</evidence>
<dbReference type="Gene3D" id="2.30.30.240">
    <property type="entry name" value="PRC-barrel domain"/>
    <property type="match status" value="1"/>
</dbReference>
<sequence length="73" mass="8229">MRLRHLASKEVIDVREGKKLGILGQADLTIDPNSGRILSLIVLNRGLFHSKTETVIEWDYVEIIGEDTILISK</sequence>